<feature type="domain" description="Tyrosinase copper-binding" evidence="5">
    <location>
        <begin position="118"/>
        <end position="135"/>
    </location>
</feature>
<feature type="region of interest" description="Disordered" evidence="3">
    <location>
        <begin position="243"/>
        <end position="285"/>
    </location>
</feature>
<dbReference type="Proteomes" id="UP000245768">
    <property type="component" value="Unassembled WGS sequence"/>
</dbReference>
<evidence type="ECO:0000256" key="4">
    <source>
        <dbReference type="SAM" id="SignalP"/>
    </source>
</evidence>
<dbReference type="InterPro" id="IPR050316">
    <property type="entry name" value="Tyrosinase/Hemocyanin"/>
</dbReference>
<feature type="chain" id="PRO_5016406928" evidence="4">
    <location>
        <begin position="26"/>
        <end position="448"/>
    </location>
</feature>
<dbReference type="InterPro" id="IPR002227">
    <property type="entry name" value="Tyrosinase_Cu-bd"/>
</dbReference>
<dbReference type="GO" id="GO:0016491">
    <property type="term" value="F:oxidoreductase activity"/>
    <property type="evidence" value="ECO:0007669"/>
    <property type="project" value="InterPro"/>
</dbReference>
<dbReference type="Pfam" id="PF00264">
    <property type="entry name" value="Tyrosinase"/>
    <property type="match status" value="1"/>
</dbReference>
<organism evidence="6 7">
    <name type="scientific">Acaromyces ingoldii</name>
    <dbReference type="NCBI Taxonomy" id="215250"/>
    <lineage>
        <taxon>Eukaryota</taxon>
        <taxon>Fungi</taxon>
        <taxon>Dikarya</taxon>
        <taxon>Basidiomycota</taxon>
        <taxon>Ustilaginomycotina</taxon>
        <taxon>Exobasidiomycetes</taxon>
        <taxon>Exobasidiales</taxon>
        <taxon>Cryptobasidiaceae</taxon>
        <taxon>Acaromyces</taxon>
    </lineage>
</organism>
<gene>
    <name evidence="6" type="ORF">FA10DRAFT_300886</name>
</gene>
<dbReference type="GO" id="GO:0046872">
    <property type="term" value="F:metal ion binding"/>
    <property type="evidence" value="ECO:0007669"/>
    <property type="project" value="UniProtKB-KW"/>
</dbReference>
<keyword evidence="7" id="KW-1185">Reference proteome</keyword>
<feature type="signal peptide" evidence="4">
    <location>
        <begin position="1"/>
        <end position="25"/>
    </location>
</feature>
<dbReference type="Gene3D" id="1.10.1280.10">
    <property type="entry name" value="Di-copper center containing domain from catechol oxidase"/>
    <property type="match status" value="1"/>
</dbReference>
<keyword evidence="4" id="KW-0732">Signal</keyword>
<keyword evidence="2" id="KW-0186">Copper</keyword>
<dbReference type="GeneID" id="37046814"/>
<evidence type="ECO:0000256" key="2">
    <source>
        <dbReference type="ARBA" id="ARBA00023008"/>
    </source>
</evidence>
<reference evidence="6 7" key="1">
    <citation type="journal article" date="2018" name="Mol. Biol. Evol.">
        <title>Broad Genomic Sampling Reveals a Smut Pathogenic Ancestry of the Fungal Clade Ustilaginomycotina.</title>
        <authorList>
            <person name="Kijpornyongpan T."/>
            <person name="Mondo S.J."/>
            <person name="Barry K."/>
            <person name="Sandor L."/>
            <person name="Lee J."/>
            <person name="Lipzen A."/>
            <person name="Pangilinan J."/>
            <person name="LaButti K."/>
            <person name="Hainaut M."/>
            <person name="Henrissat B."/>
            <person name="Grigoriev I.V."/>
            <person name="Spatafora J.W."/>
            <person name="Aime M.C."/>
        </authorList>
    </citation>
    <scope>NUCLEOTIDE SEQUENCE [LARGE SCALE GENOMIC DNA]</scope>
    <source>
        <strain evidence="6 7">MCA 4198</strain>
    </source>
</reference>
<dbReference type="InParanoid" id="A0A316YS64"/>
<protein>
    <submittedName>
        <fullName evidence="6">Di-copper centre-containing protein</fullName>
    </submittedName>
</protein>
<dbReference type="PANTHER" id="PTHR11474">
    <property type="entry name" value="TYROSINASE FAMILY MEMBER"/>
    <property type="match status" value="1"/>
</dbReference>
<evidence type="ECO:0000256" key="1">
    <source>
        <dbReference type="ARBA" id="ARBA00022723"/>
    </source>
</evidence>
<name>A0A316YS64_9BASI</name>
<sequence length="448" mass="50544">MRAKQSLLALVVIAVLALLVVPGSSTPSPTSADATVAGRPVWKGNCDNPRVRKEWRTLTRQEQISFNEAVQCLKRKPHDSRLRTVAPSHLSGVPNINPKSTFWDDLVYVHATCTPLVHFTGLFLAWHRLFVYNVETELQNCGFPKNLGMPYWNWTLDYKDGLDKAPLWGTEPWQIGPATGTGKNWIVEEFPEMVAYPSPHRISRRYNRHPFRKSVESEVLTSSFAANSKVAATNTKVANNTVLPNHIIQKAKEQTGHTRRSKLAKGEKPESIKPANQPKRLSPSDLAKRFSTEEKAFKGSLSQKVKEDDETTNMTGEEMVSPEAIRWVFEARDGDYETFAQRVEGTPHVAAHESFSIHNLDINYSPESSHFYLHHCMVEQEWYSWQKRSPLNQGAIGGKQTQSEHEGLGVGNAVTYDTILPMAGIWPDQKVRDVLDPRGNAPLCYEYQ</sequence>
<dbReference type="PRINTS" id="PR00092">
    <property type="entry name" value="TYROSINASE"/>
</dbReference>
<dbReference type="EMBL" id="KZ819635">
    <property type="protein sequence ID" value="PWN92400.1"/>
    <property type="molecule type" value="Genomic_DNA"/>
</dbReference>
<dbReference type="InterPro" id="IPR008922">
    <property type="entry name" value="Di-copper_centre_dom_sf"/>
</dbReference>
<dbReference type="AlphaFoldDB" id="A0A316YS64"/>
<dbReference type="SUPFAM" id="SSF48056">
    <property type="entry name" value="Di-copper centre-containing domain"/>
    <property type="match status" value="1"/>
</dbReference>
<evidence type="ECO:0000313" key="7">
    <source>
        <dbReference type="Proteomes" id="UP000245768"/>
    </source>
</evidence>
<evidence type="ECO:0000259" key="5">
    <source>
        <dbReference type="PROSITE" id="PS00497"/>
    </source>
</evidence>
<evidence type="ECO:0000256" key="3">
    <source>
        <dbReference type="SAM" id="MobiDB-lite"/>
    </source>
</evidence>
<keyword evidence="1" id="KW-0479">Metal-binding</keyword>
<dbReference type="PANTHER" id="PTHR11474:SF126">
    <property type="entry name" value="TYROSINASE-LIKE PROTEIN TYR-1-RELATED"/>
    <property type="match status" value="1"/>
</dbReference>
<evidence type="ECO:0000313" key="6">
    <source>
        <dbReference type="EMBL" id="PWN92400.1"/>
    </source>
</evidence>
<dbReference type="OrthoDB" id="6132182at2759"/>
<dbReference type="STRING" id="215250.A0A316YS64"/>
<dbReference type="RefSeq" id="XP_025379598.1">
    <property type="nucleotide sequence ID" value="XM_025524898.1"/>
</dbReference>
<dbReference type="PROSITE" id="PS00497">
    <property type="entry name" value="TYROSINASE_1"/>
    <property type="match status" value="1"/>
</dbReference>
<proteinExistence type="predicted"/>
<accession>A0A316YS64</accession>